<dbReference type="EMBL" id="WXWW01000097">
    <property type="protein sequence ID" value="NAW64788.1"/>
    <property type="molecule type" value="Genomic_DNA"/>
</dbReference>
<reference evidence="1 2" key="1">
    <citation type="submission" date="2017-05" db="EMBL/GenBank/DDBJ databases">
        <title>High clonality and local adaptation shapes Vibrionaceae linages within an endangered oasis.</title>
        <authorList>
            <person name="Vazquez-Rosas-Landa M."/>
        </authorList>
    </citation>
    <scope>NUCLEOTIDE SEQUENCE [LARGE SCALE GENOMIC DNA]</scope>
    <source>
        <strain evidence="1 2">P46_P4S1P180</strain>
    </source>
</reference>
<dbReference type="OrthoDB" id="6025396at2"/>
<accession>A0A7X4WR09</accession>
<dbReference type="AlphaFoldDB" id="A0A7X4WR09"/>
<organism evidence="1 2">
    <name type="scientific">Photobacterium halotolerans</name>
    <dbReference type="NCBI Taxonomy" id="265726"/>
    <lineage>
        <taxon>Bacteria</taxon>
        <taxon>Pseudomonadati</taxon>
        <taxon>Pseudomonadota</taxon>
        <taxon>Gammaproteobacteria</taxon>
        <taxon>Vibrionales</taxon>
        <taxon>Vibrionaceae</taxon>
        <taxon>Photobacterium</taxon>
    </lineage>
</organism>
<evidence type="ECO:0000313" key="2">
    <source>
        <dbReference type="Proteomes" id="UP000465712"/>
    </source>
</evidence>
<dbReference type="RefSeq" id="WP_027251196.1">
    <property type="nucleotide sequence ID" value="NZ_WXWU01000084.1"/>
</dbReference>
<comment type="caution">
    <text evidence="1">The sequence shown here is derived from an EMBL/GenBank/DDBJ whole genome shotgun (WGS) entry which is preliminary data.</text>
</comment>
<gene>
    <name evidence="1" type="ORF">CAG72_06120</name>
</gene>
<protein>
    <submittedName>
        <fullName evidence="1">Uncharacterized protein</fullName>
    </submittedName>
</protein>
<evidence type="ECO:0000313" key="1">
    <source>
        <dbReference type="EMBL" id="NAW64788.1"/>
    </source>
</evidence>
<dbReference type="Proteomes" id="UP000465712">
    <property type="component" value="Unassembled WGS sequence"/>
</dbReference>
<name>A0A7X4WR09_9GAMM</name>
<sequence>MDSKEEKEAGILQALAERLESQRLPRALAMKKRVDNGETLNELDIQFLKDVFDDAQRIMPIAERHPEWQTLVANLIGLYQEITSKALENEEHQKGKT</sequence>
<proteinExistence type="predicted"/>